<sequence length="66" mass="7401">MDQVMQFVEPSGRFVKTSVQLVIRCTKLDTKEFHKIAMATALGFDIMGFVGFGGKWSHIPINSIHC</sequence>
<dbReference type="RefSeq" id="XP_032351916.1">
    <property type="nucleotide sequence ID" value="XM_032496025.1"/>
</dbReference>
<evidence type="ECO:0000256" key="6">
    <source>
        <dbReference type="ARBA" id="ARBA00022989"/>
    </source>
</evidence>
<name>A0A8B8UBE1_CAMFR</name>
<keyword evidence="3" id="KW-0813">Transport</keyword>
<evidence type="ECO:0000256" key="4">
    <source>
        <dbReference type="ARBA" id="ARBA00022692"/>
    </source>
</evidence>
<accession>A0A8B8UBE1</accession>
<dbReference type="GeneID" id="116668497"/>
<dbReference type="InterPro" id="IPR001901">
    <property type="entry name" value="Translocase_SecE/Sec61-g"/>
</dbReference>
<keyword evidence="4" id="KW-0812">Transmembrane</keyword>
<evidence type="ECO:0000313" key="10">
    <source>
        <dbReference type="RefSeq" id="XP_032351916.1"/>
    </source>
</evidence>
<comment type="similarity">
    <text evidence="2">Belongs to the SecE/SEC61-gamma family.</text>
</comment>
<dbReference type="PANTHER" id="PTHR12309">
    <property type="entry name" value="SEC61 GAMMA SUBUNIT"/>
    <property type="match status" value="1"/>
</dbReference>
<comment type="subcellular location">
    <subcellularLocation>
        <location evidence="1">Membrane</location>
    </subcellularLocation>
</comment>
<dbReference type="SUPFAM" id="SSF103456">
    <property type="entry name" value="Preprotein translocase SecE subunit"/>
    <property type="match status" value="1"/>
</dbReference>
<dbReference type="Gene3D" id="1.20.5.820">
    <property type="entry name" value="Preprotein translocase SecE subunit"/>
    <property type="match status" value="1"/>
</dbReference>
<evidence type="ECO:0000256" key="5">
    <source>
        <dbReference type="ARBA" id="ARBA00022927"/>
    </source>
</evidence>
<protein>
    <submittedName>
        <fullName evidence="10">Protein transport protein Sec61 subunit gamma-like</fullName>
    </submittedName>
</protein>
<dbReference type="GO" id="GO:0006605">
    <property type="term" value="P:protein targeting"/>
    <property type="evidence" value="ECO:0007669"/>
    <property type="project" value="InterPro"/>
</dbReference>
<dbReference type="KEGG" id="cfr:116668497"/>
<gene>
    <name evidence="10" type="primary">LOC116668497</name>
</gene>
<dbReference type="Proteomes" id="UP000694856">
    <property type="component" value="Chromosome 14"/>
</dbReference>
<evidence type="ECO:0000256" key="3">
    <source>
        <dbReference type="ARBA" id="ARBA00022448"/>
    </source>
</evidence>
<dbReference type="Pfam" id="PF00584">
    <property type="entry name" value="SecE"/>
    <property type="match status" value="1"/>
</dbReference>
<reference evidence="10" key="1">
    <citation type="submission" date="2025-08" db="UniProtKB">
        <authorList>
            <consortium name="RefSeq"/>
        </authorList>
    </citation>
    <scope>IDENTIFICATION</scope>
    <source>
        <tissue evidence="10">Ear skin</tissue>
    </source>
</reference>
<organism evidence="9 10">
    <name type="scientific">Camelus ferus</name>
    <name type="common">Wild bactrian camel</name>
    <name type="synonym">Camelus bactrianus ferus</name>
    <dbReference type="NCBI Taxonomy" id="419612"/>
    <lineage>
        <taxon>Eukaryota</taxon>
        <taxon>Metazoa</taxon>
        <taxon>Chordata</taxon>
        <taxon>Craniata</taxon>
        <taxon>Vertebrata</taxon>
        <taxon>Euteleostomi</taxon>
        <taxon>Mammalia</taxon>
        <taxon>Eutheria</taxon>
        <taxon>Laurasiatheria</taxon>
        <taxon>Artiodactyla</taxon>
        <taxon>Tylopoda</taxon>
        <taxon>Camelidae</taxon>
        <taxon>Camelus</taxon>
    </lineage>
</organism>
<keyword evidence="7" id="KW-0811">Translocation</keyword>
<keyword evidence="9" id="KW-1185">Reference proteome</keyword>
<evidence type="ECO:0000313" key="9">
    <source>
        <dbReference type="Proteomes" id="UP000694856"/>
    </source>
</evidence>
<proteinExistence type="inferred from homology"/>
<evidence type="ECO:0000256" key="8">
    <source>
        <dbReference type="ARBA" id="ARBA00023136"/>
    </source>
</evidence>
<evidence type="ECO:0000256" key="7">
    <source>
        <dbReference type="ARBA" id="ARBA00023010"/>
    </source>
</evidence>
<dbReference type="AlphaFoldDB" id="A0A8B8UBE1"/>
<keyword evidence="8" id="KW-0472">Membrane</keyword>
<keyword evidence="6" id="KW-1133">Transmembrane helix</keyword>
<keyword evidence="5" id="KW-0653">Protein transport</keyword>
<evidence type="ECO:0000256" key="1">
    <source>
        <dbReference type="ARBA" id="ARBA00004370"/>
    </source>
</evidence>
<dbReference type="InterPro" id="IPR023391">
    <property type="entry name" value="Prot_translocase_SecE_dom_sf"/>
</dbReference>
<dbReference type="GO" id="GO:0006886">
    <property type="term" value="P:intracellular protein transport"/>
    <property type="evidence" value="ECO:0007669"/>
    <property type="project" value="InterPro"/>
</dbReference>
<evidence type="ECO:0000256" key="2">
    <source>
        <dbReference type="ARBA" id="ARBA00008274"/>
    </source>
</evidence>
<dbReference type="GO" id="GO:0016020">
    <property type="term" value="C:membrane"/>
    <property type="evidence" value="ECO:0007669"/>
    <property type="project" value="UniProtKB-SubCell"/>
</dbReference>